<comment type="caution">
    <text evidence="2">The sequence shown here is derived from an EMBL/GenBank/DDBJ whole genome shotgun (WGS) entry which is preliminary data.</text>
</comment>
<evidence type="ECO:0000313" key="3">
    <source>
        <dbReference type="Proteomes" id="UP000674084"/>
    </source>
</evidence>
<organism evidence="2 3">
    <name type="scientific">Saccharopolyspora endophytica</name>
    <dbReference type="NCBI Taxonomy" id="543886"/>
    <lineage>
        <taxon>Bacteria</taxon>
        <taxon>Bacillati</taxon>
        <taxon>Actinomycetota</taxon>
        <taxon>Actinomycetes</taxon>
        <taxon>Pseudonocardiales</taxon>
        <taxon>Pseudonocardiaceae</taxon>
        <taxon>Saccharopolyspora</taxon>
    </lineage>
</organism>
<feature type="domain" description="HTH cro/C1-type" evidence="1">
    <location>
        <begin position="7"/>
        <end position="61"/>
    </location>
</feature>
<gene>
    <name evidence="2" type="ORF">KBO27_04075</name>
</gene>
<reference evidence="2 3" key="1">
    <citation type="submission" date="2021-04" db="EMBL/GenBank/DDBJ databases">
        <title>Whole-genome sequencing of Saccharopolyspora endophytica KCTC 19397.</title>
        <authorList>
            <person name="Ay H."/>
            <person name="Saygin H."/>
            <person name="Sahin N."/>
        </authorList>
    </citation>
    <scope>NUCLEOTIDE SEQUENCE [LARGE SCALE GENOMIC DNA]</scope>
    <source>
        <strain evidence="2 3">KCTC 19397</strain>
    </source>
</reference>
<name>A0ABS5DAB0_9PSEU</name>
<evidence type="ECO:0000259" key="1">
    <source>
        <dbReference type="PROSITE" id="PS50943"/>
    </source>
</evidence>
<protein>
    <submittedName>
        <fullName evidence="2">Helix-turn-helix transcriptional regulator</fullName>
    </submittedName>
</protein>
<dbReference type="CDD" id="cd00093">
    <property type="entry name" value="HTH_XRE"/>
    <property type="match status" value="1"/>
</dbReference>
<proteinExistence type="predicted"/>
<sequence length="395" mass="43676">MPPRHDLVERRKQLGYTRGSLAAALGVSQDTIRNWERGRWDPTPRRRPALASALNWPLERLSDALKSQAVTATLRTNTGGQDAPAVDHRLWARNVEPEQALSYLTDQWHALVQSDNVIGPRHALHGVQQHIPLLTALIDHGPDATRRRALRMAAHYAESASWLHEDLAEPKTAHHWATQALRLARSSGDDDLVTWTHFRRSQQALSSTQPDPHAAHQALEHLALAHDEGHPTASMRAALDAQHALTLAALGHESSAHRLLDRADHHTQDADAGDARNGHGSFATPEWVTLQRAWCWTLLGRPTKATSLFQAGLPRLPAVYQRDRAAHLVRLAMTHSVAGHIDAAAHHAQQAWNLAQSVSSGRCLSDVRSLVTSLRRHHRVAEVQTLFTAVTDTGD</sequence>
<dbReference type="Gene3D" id="1.10.260.40">
    <property type="entry name" value="lambda repressor-like DNA-binding domains"/>
    <property type="match status" value="1"/>
</dbReference>
<dbReference type="SUPFAM" id="SSF47413">
    <property type="entry name" value="lambda repressor-like DNA-binding domains"/>
    <property type="match status" value="1"/>
</dbReference>
<dbReference type="InterPro" id="IPR001387">
    <property type="entry name" value="Cro/C1-type_HTH"/>
</dbReference>
<dbReference type="SMART" id="SM00530">
    <property type="entry name" value="HTH_XRE"/>
    <property type="match status" value="1"/>
</dbReference>
<dbReference type="RefSeq" id="WP_210968570.1">
    <property type="nucleotide sequence ID" value="NZ_JAGPXE010000001.1"/>
</dbReference>
<dbReference type="SUPFAM" id="SSF48452">
    <property type="entry name" value="TPR-like"/>
    <property type="match status" value="1"/>
</dbReference>
<dbReference type="InterPro" id="IPR010982">
    <property type="entry name" value="Lambda_DNA-bd_dom_sf"/>
</dbReference>
<dbReference type="InterPro" id="IPR011990">
    <property type="entry name" value="TPR-like_helical_dom_sf"/>
</dbReference>
<evidence type="ECO:0000313" key="2">
    <source>
        <dbReference type="EMBL" id="MBQ0923107.1"/>
    </source>
</evidence>
<dbReference type="PROSITE" id="PS50943">
    <property type="entry name" value="HTH_CROC1"/>
    <property type="match status" value="1"/>
</dbReference>
<accession>A0ABS5DAB0</accession>
<dbReference type="EMBL" id="JAGPXE010000001">
    <property type="protein sequence ID" value="MBQ0923107.1"/>
    <property type="molecule type" value="Genomic_DNA"/>
</dbReference>
<dbReference type="Proteomes" id="UP000674084">
    <property type="component" value="Unassembled WGS sequence"/>
</dbReference>
<dbReference type="Pfam" id="PF01381">
    <property type="entry name" value="HTH_3"/>
    <property type="match status" value="1"/>
</dbReference>
<keyword evidence="3" id="KW-1185">Reference proteome</keyword>